<keyword evidence="2" id="KW-1185">Reference proteome</keyword>
<reference evidence="1 2" key="3">
    <citation type="submission" date="2019-11" db="EMBL/GenBank/DDBJ databases">
        <title>A de novo genome assembly of a pear dwarfing rootstock.</title>
        <authorList>
            <person name="Wang F."/>
            <person name="Wang J."/>
            <person name="Li S."/>
            <person name="Zhang Y."/>
            <person name="Fang M."/>
            <person name="Ma L."/>
            <person name="Zhao Y."/>
            <person name="Jiang S."/>
        </authorList>
    </citation>
    <scope>NUCLEOTIDE SEQUENCE [LARGE SCALE GENOMIC DNA]</scope>
    <source>
        <strain evidence="1">S2</strain>
        <tissue evidence="1">Leaf</tissue>
    </source>
</reference>
<protein>
    <submittedName>
        <fullName evidence="1">Uncharacterized protein</fullName>
    </submittedName>
</protein>
<reference evidence="2" key="2">
    <citation type="submission" date="2019-10" db="EMBL/GenBank/DDBJ databases">
        <title>A de novo genome assembly of a pear dwarfing rootstock.</title>
        <authorList>
            <person name="Wang F."/>
            <person name="Wang J."/>
            <person name="Li S."/>
            <person name="Zhang Y."/>
            <person name="Fang M."/>
            <person name="Ma L."/>
            <person name="Zhao Y."/>
            <person name="Jiang S."/>
        </authorList>
    </citation>
    <scope>NUCLEOTIDE SEQUENCE [LARGE SCALE GENOMIC DNA]</scope>
</reference>
<sequence>MASICSTTLETSARMDQVFEDHKPTVDYKQLTSYLESDNSLLTLWNRNPSGPAACDSKSSLETTNQEYLTFQPGSFFSRGYEDELVVVRDDDHQYTYYNEFTAMTLRVRGCDLE</sequence>
<gene>
    <name evidence="1" type="ORF">D8674_011891</name>
</gene>
<comment type="caution">
    <text evidence="1">The sequence shown here is derived from an EMBL/GenBank/DDBJ whole genome shotgun (WGS) entry which is preliminary data.</text>
</comment>
<evidence type="ECO:0000313" key="1">
    <source>
        <dbReference type="EMBL" id="KAB2608723.1"/>
    </source>
</evidence>
<accession>A0A5N5G043</accession>
<dbReference type="AlphaFoldDB" id="A0A5N5G043"/>
<proteinExistence type="predicted"/>
<dbReference type="Proteomes" id="UP000327157">
    <property type="component" value="Chromosome 14"/>
</dbReference>
<reference evidence="1 2" key="1">
    <citation type="submission" date="2019-09" db="EMBL/GenBank/DDBJ databases">
        <authorList>
            <person name="Ou C."/>
        </authorList>
    </citation>
    <scope>NUCLEOTIDE SEQUENCE [LARGE SCALE GENOMIC DNA]</scope>
    <source>
        <strain evidence="1">S2</strain>
        <tissue evidence="1">Leaf</tissue>
    </source>
</reference>
<dbReference type="OrthoDB" id="1751177at2759"/>
<evidence type="ECO:0000313" key="2">
    <source>
        <dbReference type="Proteomes" id="UP000327157"/>
    </source>
</evidence>
<organism evidence="1 2">
    <name type="scientific">Pyrus ussuriensis x Pyrus communis</name>
    <dbReference type="NCBI Taxonomy" id="2448454"/>
    <lineage>
        <taxon>Eukaryota</taxon>
        <taxon>Viridiplantae</taxon>
        <taxon>Streptophyta</taxon>
        <taxon>Embryophyta</taxon>
        <taxon>Tracheophyta</taxon>
        <taxon>Spermatophyta</taxon>
        <taxon>Magnoliopsida</taxon>
        <taxon>eudicotyledons</taxon>
        <taxon>Gunneridae</taxon>
        <taxon>Pentapetalae</taxon>
        <taxon>rosids</taxon>
        <taxon>fabids</taxon>
        <taxon>Rosales</taxon>
        <taxon>Rosaceae</taxon>
        <taxon>Amygdaloideae</taxon>
        <taxon>Maleae</taxon>
        <taxon>Pyrus</taxon>
    </lineage>
</organism>
<name>A0A5N5G043_9ROSA</name>
<dbReference type="EMBL" id="SMOL01000553">
    <property type="protein sequence ID" value="KAB2608723.1"/>
    <property type="molecule type" value="Genomic_DNA"/>
</dbReference>